<evidence type="ECO:0000313" key="6">
    <source>
        <dbReference type="EMBL" id="KAK4109360.1"/>
    </source>
</evidence>
<dbReference type="InterPro" id="IPR007219">
    <property type="entry name" value="XnlR_reg_dom"/>
</dbReference>
<dbReference type="CDD" id="cd12148">
    <property type="entry name" value="fungal_TF_MHR"/>
    <property type="match status" value="1"/>
</dbReference>
<dbReference type="SMART" id="SM00906">
    <property type="entry name" value="Fungal_trans"/>
    <property type="match status" value="1"/>
</dbReference>
<feature type="region of interest" description="Disordered" evidence="4">
    <location>
        <begin position="158"/>
        <end position="242"/>
    </location>
</feature>
<dbReference type="PROSITE" id="PS00463">
    <property type="entry name" value="ZN2_CY6_FUNGAL_1"/>
    <property type="match status" value="1"/>
</dbReference>
<feature type="compositionally biased region" description="Polar residues" evidence="4">
    <location>
        <begin position="805"/>
        <end position="826"/>
    </location>
</feature>
<dbReference type="InterPro" id="IPR050613">
    <property type="entry name" value="Sec_Metabolite_Reg"/>
</dbReference>
<dbReference type="Pfam" id="PF04082">
    <property type="entry name" value="Fungal_trans"/>
    <property type="match status" value="1"/>
</dbReference>
<sequence length="1000" mass="110662">MSTDYSATPATMPGEENSSAHAPAPASEESSRTDATSVTGAHDGYDAQQILALARHPPPGASVYSPTAVPSAALNPRSCVTCRRRKVRCDKHMPCSNCRRAQIPCIFPAPGRAPRRPRPKDPNAPTKQPSSERELELMKRLRKLEGIVEELSGQIEVETVRHTSSAGNSPETVAGHHGRDDLALRPRLSTGFHAVNPAGGGHSQESLSAASGSVGARPPARQASGTLSEPDTPHTSSPDMHRRFGRLVLNEKGVTRYVSSAIWSSITDELDELRKASQDLTDEDSDESDLDATPESAEHDKSLLDHHSFIFGYRSADVDLRPLHPLPSQIPFIWQVYQENVDPVLKVVHIPSMSNVIKGLRHNMDSLTPPMEALMFAIYYASITSLEEDEVRRNFNAEKSILIQKYRFALEQALAKAEFLTKPDLTVIQAFLLFLVLVRRHDDTRFAWTLTALVIRMSQALGLHRDGSHFPTLTPFEVEMRRRLFWAVCVLDLRSAEDQGTELTIVNRTFDTQLPLNINDSDISPESERLPESREGVTDMAFSLLRYEICALARRLHTASSDMAVTCPPDSAKSLEEREALLTDLHRRVEERLLKDSSSPMSWVTSIFCRVIVAKMRLVIYQPVLFPGPGNEYLSEDARARIFNASLDIFEYSHILNTDPRCKQWCWLFQTWNHWHALAYTLIEASHRPWGPKSERAWAALNLTFPGPKPAELEKLAGHHGVWMPLRKLYLKVKKHREAEIARLRADPEAARELDVEDRAGASPTSFGSIPSSVKRAIALERWRKLVHAPPPLPEPTPVPEQPEQRSQQPCQSATKPSQASESTSIEPAVGPVFAKPELMDFIDTAMASPTFVSYDFAPLMFPPDGPPDLSRFPFLGYPAGPGGLSRGDSGVGFNPGTNTNTPVPAQAMGPPLHQQQQTQPTAVGQTPHTTGTTDESLPPWLWPANAASPGFNGVPNLNTEDVDVNMDETFDWQTWQESLGRYELEANGGRAGSTWGAGL</sequence>
<evidence type="ECO:0000256" key="3">
    <source>
        <dbReference type="ARBA" id="ARBA00023242"/>
    </source>
</evidence>
<dbReference type="PANTHER" id="PTHR31001">
    <property type="entry name" value="UNCHARACTERIZED TRANSCRIPTIONAL REGULATORY PROTEIN"/>
    <property type="match status" value="1"/>
</dbReference>
<dbReference type="GO" id="GO:0000981">
    <property type="term" value="F:DNA-binding transcription factor activity, RNA polymerase II-specific"/>
    <property type="evidence" value="ECO:0007669"/>
    <property type="project" value="InterPro"/>
</dbReference>
<keyword evidence="7" id="KW-1185">Reference proteome</keyword>
<feature type="region of interest" description="Disordered" evidence="4">
    <location>
        <begin position="277"/>
        <end position="298"/>
    </location>
</feature>
<feature type="compositionally biased region" description="Basic and acidic residues" evidence="4">
    <location>
        <begin position="750"/>
        <end position="760"/>
    </location>
</feature>
<dbReference type="InterPro" id="IPR001138">
    <property type="entry name" value="Zn2Cys6_DnaBD"/>
</dbReference>
<dbReference type="PROSITE" id="PS50048">
    <property type="entry name" value="ZN2_CY6_FUNGAL_2"/>
    <property type="match status" value="1"/>
</dbReference>
<keyword evidence="3" id="KW-0539">Nucleus</keyword>
<proteinExistence type="predicted"/>
<feature type="compositionally biased region" description="Polar residues" evidence="4">
    <location>
        <begin position="162"/>
        <end position="171"/>
    </location>
</feature>
<dbReference type="AlphaFoldDB" id="A0AAN6T8Q2"/>
<feature type="region of interest" description="Disordered" evidence="4">
    <location>
        <begin position="906"/>
        <end position="940"/>
    </location>
</feature>
<dbReference type="SUPFAM" id="SSF57701">
    <property type="entry name" value="Zn2/Cys6 DNA-binding domain"/>
    <property type="match status" value="1"/>
</dbReference>
<reference evidence="6" key="1">
    <citation type="journal article" date="2023" name="Mol. Phylogenet. Evol.">
        <title>Genome-scale phylogeny and comparative genomics of the fungal order Sordariales.</title>
        <authorList>
            <person name="Hensen N."/>
            <person name="Bonometti L."/>
            <person name="Westerberg I."/>
            <person name="Brannstrom I.O."/>
            <person name="Guillou S."/>
            <person name="Cros-Aarteil S."/>
            <person name="Calhoun S."/>
            <person name="Haridas S."/>
            <person name="Kuo A."/>
            <person name="Mondo S."/>
            <person name="Pangilinan J."/>
            <person name="Riley R."/>
            <person name="LaButti K."/>
            <person name="Andreopoulos B."/>
            <person name="Lipzen A."/>
            <person name="Chen C."/>
            <person name="Yan M."/>
            <person name="Daum C."/>
            <person name="Ng V."/>
            <person name="Clum A."/>
            <person name="Steindorff A."/>
            <person name="Ohm R.A."/>
            <person name="Martin F."/>
            <person name="Silar P."/>
            <person name="Natvig D.O."/>
            <person name="Lalanne C."/>
            <person name="Gautier V."/>
            <person name="Ament-Velasquez S.L."/>
            <person name="Kruys A."/>
            <person name="Hutchinson M.I."/>
            <person name="Powell A.J."/>
            <person name="Barry K."/>
            <person name="Miller A.N."/>
            <person name="Grigoriev I.V."/>
            <person name="Debuchy R."/>
            <person name="Gladieux P."/>
            <person name="Hiltunen Thoren M."/>
            <person name="Johannesson H."/>
        </authorList>
    </citation>
    <scope>NUCLEOTIDE SEQUENCE</scope>
    <source>
        <strain evidence="6">CBS 508.74</strain>
    </source>
</reference>
<feature type="compositionally biased region" description="Low complexity" evidence="4">
    <location>
        <begin position="911"/>
        <end position="928"/>
    </location>
</feature>
<dbReference type="Pfam" id="PF00172">
    <property type="entry name" value="Zn_clus"/>
    <property type="match status" value="1"/>
</dbReference>
<name>A0AAN6T8Q2_9PEZI</name>
<dbReference type="Proteomes" id="UP001302812">
    <property type="component" value="Unassembled WGS sequence"/>
</dbReference>
<feature type="compositionally biased region" description="Polar residues" evidence="4">
    <location>
        <begin position="223"/>
        <end position="238"/>
    </location>
</feature>
<feature type="domain" description="Zn(2)-C6 fungal-type" evidence="5">
    <location>
        <begin position="78"/>
        <end position="107"/>
    </location>
</feature>
<evidence type="ECO:0000256" key="2">
    <source>
        <dbReference type="ARBA" id="ARBA00022723"/>
    </source>
</evidence>
<dbReference type="GO" id="GO:0005634">
    <property type="term" value="C:nucleus"/>
    <property type="evidence" value="ECO:0007669"/>
    <property type="project" value="UniProtKB-SubCell"/>
</dbReference>
<dbReference type="GO" id="GO:0006351">
    <property type="term" value="P:DNA-templated transcription"/>
    <property type="evidence" value="ECO:0007669"/>
    <property type="project" value="InterPro"/>
</dbReference>
<comment type="subcellular location">
    <subcellularLocation>
        <location evidence="1">Nucleus</location>
    </subcellularLocation>
</comment>
<feature type="compositionally biased region" description="Low complexity" evidence="4">
    <location>
        <begin position="15"/>
        <end position="28"/>
    </location>
</feature>
<evidence type="ECO:0000259" key="5">
    <source>
        <dbReference type="PROSITE" id="PS50048"/>
    </source>
</evidence>
<feature type="region of interest" description="Disordered" evidence="4">
    <location>
        <begin position="108"/>
        <end position="134"/>
    </location>
</feature>
<feature type="region of interest" description="Disordered" evidence="4">
    <location>
        <begin position="750"/>
        <end position="769"/>
    </location>
</feature>
<dbReference type="GO" id="GO:0003677">
    <property type="term" value="F:DNA binding"/>
    <property type="evidence" value="ECO:0007669"/>
    <property type="project" value="InterPro"/>
</dbReference>
<comment type="caution">
    <text evidence="6">The sequence shown here is derived from an EMBL/GenBank/DDBJ whole genome shotgun (WGS) entry which is preliminary data.</text>
</comment>
<gene>
    <name evidence="6" type="ORF">N656DRAFT_831740</name>
</gene>
<feature type="compositionally biased region" description="Pro residues" evidence="4">
    <location>
        <begin position="789"/>
        <end position="801"/>
    </location>
</feature>
<feature type="region of interest" description="Disordered" evidence="4">
    <location>
        <begin position="787"/>
        <end position="829"/>
    </location>
</feature>
<accession>A0AAN6T8Q2</accession>
<dbReference type="InterPro" id="IPR036864">
    <property type="entry name" value="Zn2-C6_fun-type_DNA-bd_sf"/>
</dbReference>
<keyword evidence="2" id="KW-0479">Metal-binding</keyword>
<evidence type="ECO:0000256" key="1">
    <source>
        <dbReference type="ARBA" id="ARBA00004123"/>
    </source>
</evidence>
<dbReference type="CDD" id="cd00067">
    <property type="entry name" value="GAL4"/>
    <property type="match status" value="1"/>
</dbReference>
<organism evidence="6 7">
    <name type="scientific">Canariomyces notabilis</name>
    <dbReference type="NCBI Taxonomy" id="2074819"/>
    <lineage>
        <taxon>Eukaryota</taxon>
        <taxon>Fungi</taxon>
        <taxon>Dikarya</taxon>
        <taxon>Ascomycota</taxon>
        <taxon>Pezizomycotina</taxon>
        <taxon>Sordariomycetes</taxon>
        <taxon>Sordariomycetidae</taxon>
        <taxon>Sordariales</taxon>
        <taxon>Chaetomiaceae</taxon>
        <taxon>Canariomyces</taxon>
    </lineage>
</organism>
<evidence type="ECO:0000256" key="4">
    <source>
        <dbReference type="SAM" id="MobiDB-lite"/>
    </source>
</evidence>
<dbReference type="GO" id="GO:0008270">
    <property type="term" value="F:zinc ion binding"/>
    <property type="evidence" value="ECO:0007669"/>
    <property type="project" value="InterPro"/>
</dbReference>
<reference evidence="6" key="2">
    <citation type="submission" date="2023-05" db="EMBL/GenBank/DDBJ databases">
        <authorList>
            <consortium name="Lawrence Berkeley National Laboratory"/>
            <person name="Steindorff A."/>
            <person name="Hensen N."/>
            <person name="Bonometti L."/>
            <person name="Westerberg I."/>
            <person name="Brannstrom I.O."/>
            <person name="Guillou S."/>
            <person name="Cros-Aarteil S."/>
            <person name="Calhoun S."/>
            <person name="Haridas S."/>
            <person name="Kuo A."/>
            <person name="Mondo S."/>
            <person name="Pangilinan J."/>
            <person name="Riley R."/>
            <person name="Labutti K."/>
            <person name="Andreopoulos B."/>
            <person name="Lipzen A."/>
            <person name="Chen C."/>
            <person name="Yanf M."/>
            <person name="Daum C."/>
            <person name="Ng V."/>
            <person name="Clum A."/>
            <person name="Ohm R."/>
            <person name="Martin F."/>
            <person name="Silar P."/>
            <person name="Natvig D."/>
            <person name="Lalanne C."/>
            <person name="Gautier V."/>
            <person name="Ament-Velasquez S.L."/>
            <person name="Kruys A."/>
            <person name="Hutchinson M.I."/>
            <person name="Powell A.J."/>
            <person name="Barry K."/>
            <person name="Miller A.N."/>
            <person name="Grigoriev I.V."/>
            <person name="Debuchy R."/>
            <person name="Gladieux P."/>
            <person name="Thoren M.H."/>
            <person name="Johannesson H."/>
        </authorList>
    </citation>
    <scope>NUCLEOTIDE SEQUENCE</scope>
    <source>
        <strain evidence="6">CBS 508.74</strain>
    </source>
</reference>
<dbReference type="EMBL" id="MU853357">
    <property type="protein sequence ID" value="KAK4109360.1"/>
    <property type="molecule type" value="Genomic_DNA"/>
</dbReference>
<feature type="region of interest" description="Disordered" evidence="4">
    <location>
        <begin position="1"/>
        <end position="40"/>
    </location>
</feature>
<dbReference type="RefSeq" id="XP_064666930.1">
    <property type="nucleotide sequence ID" value="XM_064818637.1"/>
</dbReference>
<feature type="compositionally biased region" description="Acidic residues" evidence="4">
    <location>
        <begin position="280"/>
        <end position="292"/>
    </location>
</feature>
<dbReference type="SMART" id="SM00066">
    <property type="entry name" value="GAL4"/>
    <property type="match status" value="1"/>
</dbReference>
<dbReference type="Gene3D" id="4.10.240.10">
    <property type="entry name" value="Zn(2)-C6 fungal-type DNA-binding domain"/>
    <property type="match status" value="1"/>
</dbReference>
<evidence type="ECO:0000313" key="7">
    <source>
        <dbReference type="Proteomes" id="UP001302812"/>
    </source>
</evidence>
<protein>
    <recommendedName>
        <fullName evidence="5">Zn(2)-C6 fungal-type domain-containing protein</fullName>
    </recommendedName>
</protein>
<dbReference type="GeneID" id="89942763"/>
<dbReference type="PANTHER" id="PTHR31001:SF50">
    <property type="entry name" value="ZN(II)2CYS6 TRANSCRIPTION FACTOR (EUROFUNG)"/>
    <property type="match status" value="1"/>
</dbReference>